<gene>
    <name evidence="1" type="ORF">E0486_08780</name>
</gene>
<dbReference type="EMBL" id="SKFH01000011">
    <property type="protein sequence ID" value="TCZ72176.1"/>
    <property type="molecule type" value="Genomic_DNA"/>
</dbReference>
<dbReference type="AlphaFoldDB" id="A0A4R4E3I8"/>
<sequence>MKTYDWHSLDAFKTTLKFMNDNRSYWSDNEHVVESVDFINPLVQELLRRADKQQGTQPEAYTDAKDAALGIMLGLGWKECKKLKIFARKTGKLVLMQELSFSKTSFEYGTEEEQAARCRMVAERADANLPALASYKITRDSIDKLRASIDAFAPLETERDSVMDIRKLLTASIETLMRRARIKLKELDGEIDAFFDEEEYEEFYNGYFEARRVSKLKPRQPEKKAE</sequence>
<keyword evidence="2" id="KW-1185">Reference proteome</keyword>
<name>A0A4R4E3I8_9BACT</name>
<proteinExistence type="predicted"/>
<protein>
    <submittedName>
        <fullName evidence="1">Uncharacterized protein</fullName>
    </submittedName>
</protein>
<reference evidence="1 2" key="1">
    <citation type="submission" date="2019-03" db="EMBL/GenBank/DDBJ databases">
        <authorList>
            <person name="Kim M.K.M."/>
        </authorList>
    </citation>
    <scope>NUCLEOTIDE SEQUENCE [LARGE SCALE GENOMIC DNA]</scope>
    <source>
        <strain evidence="1 2">17J68-15</strain>
    </source>
</reference>
<dbReference type="RefSeq" id="WP_131851790.1">
    <property type="nucleotide sequence ID" value="NZ_SKFH01000011.1"/>
</dbReference>
<evidence type="ECO:0000313" key="1">
    <source>
        <dbReference type="EMBL" id="TCZ72176.1"/>
    </source>
</evidence>
<dbReference type="Proteomes" id="UP000295164">
    <property type="component" value="Unassembled WGS sequence"/>
</dbReference>
<organism evidence="1 2">
    <name type="scientific">Flaviaesturariibacter aridisoli</name>
    <dbReference type="NCBI Taxonomy" id="2545761"/>
    <lineage>
        <taxon>Bacteria</taxon>
        <taxon>Pseudomonadati</taxon>
        <taxon>Bacteroidota</taxon>
        <taxon>Chitinophagia</taxon>
        <taxon>Chitinophagales</taxon>
        <taxon>Chitinophagaceae</taxon>
        <taxon>Flaviaestuariibacter</taxon>
    </lineage>
</organism>
<evidence type="ECO:0000313" key="2">
    <source>
        <dbReference type="Proteomes" id="UP000295164"/>
    </source>
</evidence>
<comment type="caution">
    <text evidence="1">The sequence shown here is derived from an EMBL/GenBank/DDBJ whole genome shotgun (WGS) entry which is preliminary data.</text>
</comment>
<accession>A0A4R4E3I8</accession>